<reference evidence="2 3" key="1">
    <citation type="journal article" date="2018" name="PLoS Genet.">
        <title>Population sequencing reveals clonal diversity and ancestral inbreeding in the grapevine cultivar Chardonnay.</title>
        <authorList>
            <person name="Roach M.J."/>
            <person name="Johnson D.L."/>
            <person name="Bohlmann J."/>
            <person name="van Vuuren H.J."/>
            <person name="Jones S.J."/>
            <person name="Pretorius I.S."/>
            <person name="Schmidt S.A."/>
            <person name="Borneman A.R."/>
        </authorList>
    </citation>
    <scope>NUCLEOTIDE SEQUENCE [LARGE SCALE GENOMIC DNA]</scope>
    <source>
        <strain evidence="3">cv. Chardonnay</strain>
        <tissue evidence="2">Leaf</tissue>
    </source>
</reference>
<evidence type="ECO:0000313" key="2">
    <source>
        <dbReference type="EMBL" id="RVW70133.1"/>
    </source>
</evidence>
<dbReference type="Proteomes" id="UP000288805">
    <property type="component" value="Unassembled WGS sequence"/>
</dbReference>
<comment type="caution">
    <text evidence="2">The sequence shown here is derived from an EMBL/GenBank/DDBJ whole genome shotgun (WGS) entry which is preliminary data.</text>
</comment>
<feature type="region of interest" description="Disordered" evidence="1">
    <location>
        <begin position="20"/>
        <end position="41"/>
    </location>
</feature>
<proteinExistence type="predicted"/>
<feature type="compositionally biased region" description="Polar residues" evidence="1">
    <location>
        <begin position="54"/>
        <end position="65"/>
    </location>
</feature>
<dbReference type="EMBL" id="QGNW01000472">
    <property type="protein sequence ID" value="RVW70133.1"/>
    <property type="molecule type" value="Genomic_DNA"/>
</dbReference>
<feature type="region of interest" description="Disordered" evidence="1">
    <location>
        <begin position="53"/>
        <end position="104"/>
    </location>
</feature>
<name>A0A438GD48_VITVI</name>
<evidence type="ECO:0000313" key="3">
    <source>
        <dbReference type="Proteomes" id="UP000288805"/>
    </source>
</evidence>
<protein>
    <submittedName>
        <fullName evidence="2">Uncharacterized protein</fullName>
    </submittedName>
</protein>
<gene>
    <name evidence="2" type="ORF">CK203_062192</name>
</gene>
<feature type="compositionally biased region" description="Pro residues" evidence="1">
    <location>
        <begin position="162"/>
        <end position="173"/>
    </location>
</feature>
<accession>A0A438GD48</accession>
<dbReference type="AlphaFoldDB" id="A0A438GD48"/>
<sequence>MMGGGASGFDASDLIMTSSPLYFAPSSPESKRSITEETSYEFQIPRRLKWPVQDNLSATAKSSGQPPLDRPGSALPPSSPGSPPPLDHPGSAPPPSSPGSPPLLDHPHHHLVVLELHHHLILLAHRRLIFRLGHLVVLVQPTLSLLPGPPRRLDSPPTNLQPRPPARPGAPPYDLPPRPLALACASPPGLLPRPPARRPFHPPYLHLFIFVLVIPLDLHLFILGPASSSGTKGGSRGASIPETKGRSQGASSPETKLGNRGVSSSETKGGSHGASISAHKIHQAREVKPMKQKIDKFPLKGIGSLSLILQVLCRRTLQKNDAFLFLKSAAAAYSRLHATHNKCFTPPFPFIVMTFFLDEMIE</sequence>
<organism evidence="2 3">
    <name type="scientific">Vitis vinifera</name>
    <name type="common">Grape</name>
    <dbReference type="NCBI Taxonomy" id="29760"/>
    <lineage>
        <taxon>Eukaryota</taxon>
        <taxon>Viridiplantae</taxon>
        <taxon>Streptophyta</taxon>
        <taxon>Embryophyta</taxon>
        <taxon>Tracheophyta</taxon>
        <taxon>Spermatophyta</taxon>
        <taxon>Magnoliopsida</taxon>
        <taxon>eudicotyledons</taxon>
        <taxon>Gunneridae</taxon>
        <taxon>Pentapetalae</taxon>
        <taxon>rosids</taxon>
        <taxon>Vitales</taxon>
        <taxon>Vitaceae</taxon>
        <taxon>Viteae</taxon>
        <taxon>Vitis</taxon>
    </lineage>
</organism>
<feature type="region of interest" description="Disordered" evidence="1">
    <location>
        <begin position="228"/>
        <end position="281"/>
    </location>
</feature>
<feature type="region of interest" description="Disordered" evidence="1">
    <location>
        <begin position="146"/>
        <end position="173"/>
    </location>
</feature>
<evidence type="ECO:0000256" key="1">
    <source>
        <dbReference type="SAM" id="MobiDB-lite"/>
    </source>
</evidence>
<feature type="compositionally biased region" description="Pro residues" evidence="1">
    <location>
        <begin position="77"/>
        <end position="101"/>
    </location>
</feature>